<organism evidence="1 2">
    <name type="scientific">Cyphomyrmex costatus</name>
    <dbReference type="NCBI Taxonomy" id="456900"/>
    <lineage>
        <taxon>Eukaryota</taxon>
        <taxon>Metazoa</taxon>
        <taxon>Ecdysozoa</taxon>
        <taxon>Arthropoda</taxon>
        <taxon>Hexapoda</taxon>
        <taxon>Insecta</taxon>
        <taxon>Pterygota</taxon>
        <taxon>Neoptera</taxon>
        <taxon>Endopterygota</taxon>
        <taxon>Hymenoptera</taxon>
        <taxon>Apocrita</taxon>
        <taxon>Aculeata</taxon>
        <taxon>Formicoidea</taxon>
        <taxon>Formicidae</taxon>
        <taxon>Myrmicinae</taxon>
        <taxon>Cyphomyrmex</taxon>
    </lineage>
</organism>
<proteinExistence type="predicted"/>
<keyword evidence="2" id="KW-1185">Reference proteome</keyword>
<gene>
    <name evidence="1" type="ORF">ALC62_12028</name>
</gene>
<dbReference type="Proteomes" id="UP000078542">
    <property type="component" value="Unassembled WGS sequence"/>
</dbReference>
<reference evidence="1 2" key="1">
    <citation type="submission" date="2016-03" db="EMBL/GenBank/DDBJ databases">
        <title>Cyphomyrmex costatus WGS genome.</title>
        <authorList>
            <person name="Nygaard S."/>
            <person name="Hu H."/>
            <person name="Boomsma J."/>
            <person name="Zhang G."/>
        </authorList>
    </citation>
    <scope>NUCLEOTIDE SEQUENCE [LARGE SCALE GENOMIC DNA]</scope>
    <source>
        <strain evidence="1">MS0001</strain>
        <tissue evidence="1">Whole body</tissue>
    </source>
</reference>
<evidence type="ECO:0000313" key="1">
    <source>
        <dbReference type="EMBL" id="KYM97295.1"/>
    </source>
</evidence>
<sequence length="139" mass="16294">MSACATSFTRFQLSEALDPKLGREEILERGRRNNGYFLAAEKRLVNILKKVVTISCYRTEYYDQYTFYLQMRLIAHSIIDISRQVLQRNAFVDLKSRTFAWRSKLGHANILQAAQVYVHINRCSRYSLIFTPSSIFWKG</sequence>
<evidence type="ECO:0000313" key="2">
    <source>
        <dbReference type="Proteomes" id="UP000078542"/>
    </source>
</evidence>
<name>A0A195C9A6_9HYME</name>
<protein>
    <submittedName>
        <fullName evidence="1">Uncharacterized protein</fullName>
    </submittedName>
</protein>
<dbReference type="EMBL" id="KQ978072">
    <property type="protein sequence ID" value="KYM97295.1"/>
    <property type="molecule type" value="Genomic_DNA"/>
</dbReference>
<dbReference type="AlphaFoldDB" id="A0A195C9A6"/>
<accession>A0A195C9A6</accession>